<dbReference type="Gene3D" id="1.25.40.10">
    <property type="entry name" value="Tetratricopeptide repeat domain"/>
    <property type="match status" value="1"/>
</dbReference>
<feature type="repeat" description="TPR" evidence="1">
    <location>
        <begin position="112"/>
        <end position="145"/>
    </location>
</feature>
<evidence type="ECO:0000256" key="1">
    <source>
        <dbReference type="PROSITE-ProRule" id="PRU00339"/>
    </source>
</evidence>
<feature type="domain" description="RNA-polymerase II-associated protein 3-like C-terminal" evidence="3">
    <location>
        <begin position="391"/>
        <end position="480"/>
    </location>
</feature>
<comment type="caution">
    <text evidence="4">The sequence shown here is derived from an EMBL/GenBank/DDBJ whole genome shotgun (WGS) entry which is preliminary data.</text>
</comment>
<gene>
    <name evidence="4" type="ORF">SADUNF_Sadunf13G0007200</name>
</gene>
<dbReference type="SUPFAM" id="SSF48452">
    <property type="entry name" value="TPR-like"/>
    <property type="match status" value="1"/>
</dbReference>
<evidence type="ECO:0000313" key="5">
    <source>
        <dbReference type="Proteomes" id="UP000657918"/>
    </source>
</evidence>
<keyword evidence="5" id="KW-1185">Reference proteome</keyword>
<dbReference type="EMBL" id="JADGMS010000013">
    <property type="protein sequence ID" value="KAF9669849.1"/>
    <property type="molecule type" value="Genomic_DNA"/>
</dbReference>
<dbReference type="PANTHER" id="PTHR47329">
    <property type="entry name" value="OS05G0129900 PROTEIN"/>
    <property type="match status" value="1"/>
</dbReference>
<sequence length="514" mass="57240">MARAPGKHGRDQALDWELLKDSDKKMKKKSQASDMIWIIQCLVLNCSCLSGNLNGDRQHSFINASCTQKIGEDGTSAGKTSVSPGLYDYSRNFDAINRLSNSLTIDEGTVDATTEKELGNECFKQKKYKEAIEFYSRSIALSPTAVAFANRAMAYLKIKRQVFPVRYLFDHLCFILSFCRFREAEDDCTEALNLDDRYIKAYSRRATARKELGKLKESIEDSEFALKLEPNNQEIKKQYAEVKSLYEKASDSTEILQKASDSLRSSLQGAQKGGRSEAGVNGHAVHPVSNATQMTGTSASKKDKAKENDGDVVVKKSIYVEEIRNKSTGAGNRSDGQLGNDSHANAIPSSNKESIQRKNRTGRQELKASVKELASQAASRAMAEAAKNIMPPNSAYQFEVSWRGFSGDRALQAQLLKVITPSALPQIFKNALSVTILIDIIKCVASFFINDTDLAVKYLENLPRVPRFDILIMCLPSTDKADLLRMWDEVFCSEASPIEYAEILDNMRSKYCPK</sequence>
<feature type="compositionally biased region" description="Polar residues" evidence="2">
    <location>
        <begin position="289"/>
        <end position="299"/>
    </location>
</feature>
<accession>A0A835JJZ7</accession>
<dbReference type="InterPro" id="IPR019734">
    <property type="entry name" value="TPR_rpt"/>
</dbReference>
<dbReference type="AlphaFoldDB" id="A0A835JJZ7"/>
<feature type="compositionally biased region" description="Polar residues" evidence="2">
    <location>
        <begin position="326"/>
        <end position="353"/>
    </location>
</feature>
<evidence type="ECO:0000256" key="2">
    <source>
        <dbReference type="SAM" id="MobiDB-lite"/>
    </source>
</evidence>
<dbReference type="Pfam" id="PF00515">
    <property type="entry name" value="TPR_1"/>
    <property type="match status" value="1"/>
</dbReference>
<feature type="repeat" description="TPR" evidence="1">
    <location>
        <begin position="199"/>
        <end position="232"/>
    </location>
</feature>
<dbReference type="PROSITE" id="PS50005">
    <property type="entry name" value="TPR"/>
    <property type="match status" value="2"/>
</dbReference>
<feature type="region of interest" description="Disordered" evidence="2">
    <location>
        <begin position="325"/>
        <end position="365"/>
    </location>
</feature>
<dbReference type="SMART" id="SM00028">
    <property type="entry name" value="TPR"/>
    <property type="match status" value="2"/>
</dbReference>
<dbReference type="OrthoDB" id="629492at2759"/>
<dbReference type="InterPro" id="IPR025986">
    <property type="entry name" value="RPAP3-like_C"/>
</dbReference>
<feature type="region of interest" description="Disordered" evidence="2">
    <location>
        <begin position="264"/>
        <end position="308"/>
    </location>
</feature>
<evidence type="ECO:0000259" key="3">
    <source>
        <dbReference type="Pfam" id="PF13877"/>
    </source>
</evidence>
<dbReference type="PANTHER" id="PTHR47329:SF1">
    <property type="entry name" value="OS05G0129900 PROTEIN"/>
    <property type="match status" value="1"/>
</dbReference>
<protein>
    <recommendedName>
        <fullName evidence="3">RNA-polymerase II-associated protein 3-like C-terminal domain-containing protein</fullName>
    </recommendedName>
</protein>
<reference evidence="4 5" key="1">
    <citation type="submission" date="2020-10" db="EMBL/GenBank/DDBJ databases">
        <title>Plant Genome Project.</title>
        <authorList>
            <person name="Zhang R.-G."/>
        </authorList>
    </citation>
    <scope>NUCLEOTIDE SEQUENCE [LARGE SCALE GENOMIC DNA]</scope>
    <source>
        <strain evidence="4">FAFU-HL-1</strain>
        <tissue evidence="4">Leaf</tissue>
    </source>
</reference>
<evidence type="ECO:0000313" key="4">
    <source>
        <dbReference type="EMBL" id="KAF9669849.1"/>
    </source>
</evidence>
<dbReference type="Proteomes" id="UP000657918">
    <property type="component" value="Unassembled WGS sequence"/>
</dbReference>
<name>A0A835JJZ7_9ROSI</name>
<keyword evidence="1" id="KW-0802">TPR repeat</keyword>
<organism evidence="4 5">
    <name type="scientific">Salix dunnii</name>
    <dbReference type="NCBI Taxonomy" id="1413687"/>
    <lineage>
        <taxon>Eukaryota</taxon>
        <taxon>Viridiplantae</taxon>
        <taxon>Streptophyta</taxon>
        <taxon>Embryophyta</taxon>
        <taxon>Tracheophyta</taxon>
        <taxon>Spermatophyta</taxon>
        <taxon>Magnoliopsida</taxon>
        <taxon>eudicotyledons</taxon>
        <taxon>Gunneridae</taxon>
        <taxon>Pentapetalae</taxon>
        <taxon>rosids</taxon>
        <taxon>fabids</taxon>
        <taxon>Malpighiales</taxon>
        <taxon>Salicaceae</taxon>
        <taxon>Saliceae</taxon>
        <taxon>Salix</taxon>
    </lineage>
</organism>
<dbReference type="Pfam" id="PF13877">
    <property type="entry name" value="RPAP3_C"/>
    <property type="match status" value="1"/>
</dbReference>
<dbReference type="InterPro" id="IPR011990">
    <property type="entry name" value="TPR-like_helical_dom_sf"/>
</dbReference>
<proteinExistence type="predicted"/>